<evidence type="ECO:0000313" key="1">
    <source>
        <dbReference type="Proteomes" id="UP000095286"/>
    </source>
</evidence>
<dbReference type="WBParaSite" id="RSKR_0000303750.1">
    <property type="protein sequence ID" value="RSKR_0000303750.1"/>
    <property type="gene ID" value="RSKR_0000303750"/>
</dbReference>
<protein>
    <submittedName>
        <fullName evidence="2">G_PROTEIN_RECEP_F1_2 domain-containing protein</fullName>
    </submittedName>
</protein>
<reference evidence="2" key="1">
    <citation type="submission" date="2016-11" db="UniProtKB">
        <authorList>
            <consortium name="WormBaseParasite"/>
        </authorList>
    </citation>
    <scope>IDENTIFICATION</scope>
    <source>
        <strain evidence="2">KR3021</strain>
    </source>
</reference>
<proteinExistence type="predicted"/>
<accession>A0AC35TQW5</accession>
<name>A0AC35TQW5_9BILA</name>
<organism evidence="1 2">
    <name type="scientific">Rhabditophanes sp. KR3021</name>
    <dbReference type="NCBI Taxonomy" id="114890"/>
    <lineage>
        <taxon>Eukaryota</taxon>
        <taxon>Metazoa</taxon>
        <taxon>Ecdysozoa</taxon>
        <taxon>Nematoda</taxon>
        <taxon>Chromadorea</taxon>
        <taxon>Rhabditida</taxon>
        <taxon>Tylenchina</taxon>
        <taxon>Panagrolaimomorpha</taxon>
        <taxon>Strongyloidoidea</taxon>
        <taxon>Alloionematidae</taxon>
        <taxon>Rhabditophanes</taxon>
    </lineage>
</organism>
<evidence type="ECO:0000313" key="2">
    <source>
        <dbReference type="WBParaSite" id="RSKR_0000303750.1"/>
    </source>
</evidence>
<dbReference type="Proteomes" id="UP000095286">
    <property type="component" value="Unplaced"/>
</dbReference>
<sequence length="302" mass="33580">MVELVNTSKTCLDAFAIGTNNGLAAIWMLLILVTIISLAMSVIVLILLLTGGTVHFFFKVLLANLLLTLILRGIGSLVRATFFLFHYFQHTTNECDFTFKQSTCIIITAGNSVWAIGTLFAIGAAVFERLIATFLFKTYENKKSYIIAMLITLAIIGYPVYLFVLGYLGFLQALERNVKIPFCTSGSIGGPPKINTSVIYSIPGTLLLFVVSLAVRIYLKKKQTNIRTSSDSEISGSLYHILSNYFYNGSRKQTPDLDFNLTPSQITEEIVKGGEEGIKEWFYEINKYLKPLMPVSRSTGSR</sequence>